<accession>A0ABT9P0C6</accession>
<gene>
    <name evidence="5" type="ORF">J2S57_001878</name>
</gene>
<evidence type="ECO:0000313" key="6">
    <source>
        <dbReference type="Proteomes" id="UP001235712"/>
    </source>
</evidence>
<evidence type="ECO:0000256" key="2">
    <source>
        <dbReference type="ARBA" id="ARBA00023125"/>
    </source>
</evidence>
<sequence length="329" mass="34543">MTRRRLAEVARKVGVSEATVSRVLNGRPGVSDATRNSVLAALDVLGYERPTRLRGDRTRLVGLVLPELQTPVHAAFTEVLAAGVARLGHTPVLCISSLGGVSEAAHVQTLLEQEVSGIFFVGGASGDAHVPHDFLVQLGNRGIPVVLVGAAAQELPFERVSIDDEAATRAAHAHLRSLGHERIGLVVGPPGHVASRRRKRVFADLGPAELVEHAMFTIEGGQLAASLLIERKATAVIFASDTLALGGLRAARRAGLDVPGDFSVVGSDDSFLMTCADPPLSTVRQPVEAMGAAALTLMAGQIEGGPASNRELLFEPELVIRASSGRLSR</sequence>
<dbReference type="GO" id="GO:0003677">
    <property type="term" value="F:DNA binding"/>
    <property type="evidence" value="ECO:0007669"/>
    <property type="project" value="UniProtKB-KW"/>
</dbReference>
<dbReference type="InterPro" id="IPR010982">
    <property type="entry name" value="Lambda_DNA-bd_dom_sf"/>
</dbReference>
<evidence type="ECO:0000259" key="4">
    <source>
        <dbReference type="PROSITE" id="PS50932"/>
    </source>
</evidence>
<dbReference type="InterPro" id="IPR028082">
    <property type="entry name" value="Peripla_BP_I"/>
</dbReference>
<keyword evidence="3" id="KW-0804">Transcription</keyword>
<dbReference type="Proteomes" id="UP001235712">
    <property type="component" value="Unassembled WGS sequence"/>
</dbReference>
<dbReference type="SMART" id="SM00354">
    <property type="entry name" value="HTH_LACI"/>
    <property type="match status" value="1"/>
</dbReference>
<comment type="caution">
    <text evidence="5">The sequence shown here is derived from an EMBL/GenBank/DDBJ whole genome shotgun (WGS) entry which is preliminary data.</text>
</comment>
<feature type="domain" description="HTH lacI-type" evidence="4">
    <location>
        <begin position="4"/>
        <end position="58"/>
    </location>
</feature>
<dbReference type="PANTHER" id="PTHR30146">
    <property type="entry name" value="LACI-RELATED TRANSCRIPTIONAL REPRESSOR"/>
    <property type="match status" value="1"/>
</dbReference>
<dbReference type="PANTHER" id="PTHR30146:SF153">
    <property type="entry name" value="LACTOSE OPERON REPRESSOR"/>
    <property type="match status" value="1"/>
</dbReference>
<evidence type="ECO:0000313" key="5">
    <source>
        <dbReference type="EMBL" id="MDP9826129.1"/>
    </source>
</evidence>
<reference evidence="5 6" key="1">
    <citation type="submission" date="2023-07" db="EMBL/GenBank/DDBJ databases">
        <title>Sequencing the genomes of 1000 actinobacteria strains.</title>
        <authorList>
            <person name="Klenk H.-P."/>
        </authorList>
    </citation>
    <scope>NUCLEOTIDE SEQUENCE [LARGE SCALE GENOMIC DNA]</scope>
    <source>
        <strain evidence="5 6">DSM 44388</strain>
    </source>
</reference>
<dbReference type="SUPFAM" id="SSF53822">
    <property type="entry name" value="Periplasmic binding protein-like I"/>
    <property type="match status" value="1"/>
</dbReference>
<dbReference type="InterPro" id="IPR000843">
    <property type="entry name" value="HTH_LacI"/>
</dbReference>
<evidence type="ECO:0000256" key="3">
    <source>
        <dbReference type="ARBA" id="ARBA00023163"/>
    </source>
</evidence>
<proteinExistence type="predicted"/>
<name>A0ABT9P0C6_9ACTN</name>
<organism evidence="5 6">
    <name type="scientific">Kineosporia succinea</name>
    <dbReference type="NCBI Taxonomy" id="84632"/>
    <lineage>
        <taxon>Bacteria</taxon>
        <taxon>Bacillati</taxon>
        <taxon>Actinomycetota</taxon>
        <taxon>Actinomycetes</taxon>
        <taxon>Kineosporiales</taxon>
        <taxon>Kineosporiaceae</taxon>
        <taxon>Kineosporia</taxon>
    </lineage>
</organism>
<dbReference type="EMBL" id="JAUSQZ010000001">
    <property type="protein sequence ID" value="MDP9826129.1"/>
    <property type="molecule type" value="Genomic_DNA"/>
</dbReference>
<dbReference type="CDD" id="cd01392">
    <property type="entry name" value="HTH_LacI"/>
    <property type="match status" value="1"/>
</dbReference>
<keyword evidence="1" id="KW-0805">Transcription regulation</keyword>
<protein>
    <submittedName>
        <fullName evidence="5">DNA-binding LacI/PurR family transcriptional regulator</fullName>
    </submittedName>
</protein>
<evidence type="ECO:0000256" key="1">
    <source>
        <dbReference type="ARBA" id="ARBA00023015"/>
    </source>
</evidence>
<dbReference type="InterPro" id="IPR046335">
    <property type="entry name" value="LacI/GalR-like_sensor"/>
</dbReference>
<keyword evidence="6" id="KW-1185">Reference proteome</keyword>
<dbReference type="Gene3D" id="1.10.260.40">
    <property type="entry name" value="lambda repressor-like DNA-binding domains"/>
    <property type="match status" value="1"/>
</dbReference>
<dbReference type="PROSITE" id="PS00356">
    <property type="entry name" value="HTH_LACI_1"/>
    <property type="match status" value="1"/>
</dbReference>
<dbReference type="RefSeq" id="WP_307240626.1">
    <property type="nucleotide sequence ID" value="NZ_JAUSQZ010000001.1"/>
</dbReference>
<dbReference type="Gene3D" id="3.40.50.2300">
    <property type="match status" value="2"/>
</dbReference>
<keyword evidence="2 5" id="KW-0238">DNA-binding</keyword>
<dbReference type="Pfam" id="PF00356">
    <property type="entry name" value="LacI"/>
    <property type="match status" value="1"/>
</dbReference>
<dbReference type="Pfam" id="PF13377">
    <property type="entry name" value="Peripla_BP_3"/>
    <property type="match status" value="1"/>
</dbReference>
<dbReference type="PROSITE" id="PS50932">
    <property type="entry name" value="HTH_LACI_2"/>
    <property type="match status" value="1"/>
</dbReference>
<dbReference type="SUPFAM" id="SSF47413">
    <property type="entry name" value="lambda repressor-like DNA-binding domains"/>
    <property type="match status" value="1"/>
</dbReference>